<evidence type="ECO:0000256" key="7">
    <source>
        <dbReference type="RuleBase" id="RU003435"/>
    </source>
</evidence>
<accession>A0ABU3B462</accession>
<evidence type="ECO:0000313" key="10">
    <source>
        <dbReference type="EMBL" id="MDT0617245.1"/>
    </source>
</evidence>
<dbReference type="InterPro" id="IPR045090">
    <property type="entry name" value="Pept_M3A_M3B"/>
</dbReference>
<reference evidence="10 11" key="1">
    <citation type="submission" date="2023-09" db="EMBL/GenBank/DDBJ databases">
        <authorList>
            <person name="Rey-Velasco X."/>
        </authorList>
    </citation>
    <scope>NUCLEOTIDE SEQUENCE [LARGE SCALE GENOMIC DNA]</scope>
    <source>
        <strain evidence="10 11">P385</strain>
    </source>
</reference>
<dbReference type="Gene3D" id="3.40.390.10">
    <property type="entry name" value="Collagenase (Catalytic Domain)"/>
    <property type="match status" value="1"/>
</dbReference>
<dbReference type="Gene3D" id="1.20.1050.40">
    <property type="entry name" value="Endopeptidase. Chain P, domain 1"/>
    <property type="match status" value="1"/>
</dbReference>
<keyword evidence="3 7" id="KW-0479">Metal-binding</keyword>
<evidence type="ECO:0000256" key="5">
    <source>
        <dbReference type="ARBA" id="ARBA00022833"/>
    </source>
</evidence>
<keyword evidence="2 7" id="KW-0645">Protease</keyword>
<dbReference type="EC" id="3.4.24.-" evidence="10"/>
<gene>
    <name evidence="10" type="ORF">RM531_02025</name>
</gene>
<feature type="domain" description="Peptidase M3A/M3B catalytic" evidence="9">
    <location>
        <begin position="222"/>
        <end position="653"/>
    </location>
</feature>
<evidence type="ECO:0000256" key="2">
    <source>
        <dbReference type="ARBA" id="ARBA00022670"/>
    </source>
</evidence>
<dbReference type="InterPro" id="IPR024079">
    <property type="entry name" value="MetalloPept_cat_dom_sf"/>
</dbReference>
<dbReference type="GO" id="GO:0016787">
    <property type="term" value="F:hydrolase activity"/>
    <property type="evidence" value="ECO:0007669"/>
    <property type="project" value="UniProtKB-KW"/>
</dbReference>
<protein>
    <submittedName>
        <fullName evidence="10">M3 family metallopeptidase</fullName>
        <ecNumber evidence="10">3.4.24.-</ecNumber>
    </submittedName>
</protein>
<name>A0ABU3B462_9GAMM</name>
<keyword evidence="4 7" id="KW-0378">Hydrolase</keyword>
<evidence type="ECO:0000313" key="11">
    <source>
        <dbReference type="Proteomes" id="UP001259982"/>
    </source>
</evidence>
<dbReference type="PANTHER" id="PTHR11804:SF84">
    <property type="entry name" value="SACCHAROLYSIN"/>
    <property type="match status" value="1"/>
</dbReference>
<dbReference type="EMBL" id="JAVRHY010000002">
    <property type="protein sequence ID" value="MDT0617245.1"/>
    <property type="molecule type" value="Genomic_DNA"/>
</dbReference>
<comment type="similarity">
    <text evidence="1 7">Belongs to the peptidase M3 family.</text>
</comment>
<organism evidence="10 11">
    <name type="scientific">Spectribacter acetivorans</name>
    <dbReference type="NCBI Taxonomy" id="3075603"/>
    <lineage>
        <taxon>Bacteria</taxon>
        <taxon>Pseudomonadati</taxon>
        <taxon>Pseudomonadota</taxon>
        <taxon>Gammaproteobacteria</taxon>
        <taxon>Salinisphaerales</taxon>
        <taxon>Salinisphaeraceae</taxon>
        <taxon>Spectribacter</taxon>
    </lineage>
</organism>
<evidence type="ECO:0000259" key="9">
    <source>
        <dbReference type="Pfam" id="PF01432"/>
    </source>
</evidence>
<dbReference type="CDD" id="cd06455">
    <property type="entry name" value="M3A_TOP"/>
    <property type="match status" value="1"/>
</dbReference>
<evidence type="ECO:0000256" key="6">
    <source>
        <dbReference type="ARBA" id="ARBA00023049"/>
    </source>
</evidence>
<dbReference type="InterPro" id="IPR024077">
    <property type="entry name" value="Neurolysin/TOP_dom2"/>
</dbReference>
<feature type="signal peptide" evidence="8">
    <location>
        <begin position="1"/>
        <end position="21"/>
    </location>
</feature>
<comment type="caution">
    <text evidence="10">The sequence shown here is derived from an EMBL/GenBank/DDBJ whole genome shotgun (WGS) entry which is preliminary data.</text>
</comment>
<evidence type="ECO:0000256" key="1">
    <source>
        <dbReference type="ARBA" id="ARBA00006040"/>
    </source>
</evidence>
<evidence type="ECO:0000256" key="3">
    <source>
        <dbReference type="ARBA" id="ARBA00022723"/>
    </source>
</evidence>
<keyword evidence="6 7" id="KW-0482">Metalloprotease</keyword>
<keyword evidence="8" id="KW-0732">Signal</keyword>
<dbReference type="InterPro" id="IPR001567">
    <property type="entry name" value="Pept_M3A_M3B_dom"/>
</dbReference>
<evidence type="ECO:0000256" key="4">
    <source>
        <dbReference type="ARBA" id="ARBA00022801"/>
    </source>
</evidence>
<comment type="cofactor">
    <cofactor evidence="7">
        <name>Zn(2+)</name>
        <dbReference type="ChEBI" id="CHEBI:29105"/>
    </cofactor>
    <text evidence="7">Binds 1 zinc ion.</text>
</comment>
<proteinExistence type="inferred from homology"/>
<dbReference type="Pfam" id="PF01432">
    <property type="entry name" value="Peptidase_M3"/>
    <property type="match status" value="1"/>
</dbReference>
<keyword evidence="11" id="KW-1185">Reference proteome</keyword>
<dbReference type="SUPFAM" id="SSF55486">
    <property type="entry name" value="Metalloproteases ('zincins'), catalytic domain"/>
    <property type="match status" value="1"/>
</dbReference>
<evidence type="ECO:0000256" key="8">
    <source>
        <dbReference type="SAM" id="SignalP"/>
    </source>
</evidence>
<dbReference type="Gene3D" id="1.10.1370.10">
    <property type="entry name" value="Neurolysin, domain 3"/>
    <property type="match status" value="1"/>
</dbReference>
<dbReference type="Proteomes" id="UP001259982">
    <property type="component" value="Unassembled WGS sequence"/>
</dbReference>
<feature type="chain" id="PRO_5045685716" evidence="8">
    <location>
        <begin position="22"/>
        <end position="662"/>
    </location>
</feature>
<sequence>MNRPVLLPCLLLALAGGPAAARTTIEIFDTAKAVNQACDAGIAAAREAAEAIREVPVDQAGADTVLAAWDDLYTAMADRIGPAYLQAYVHPDQAVRDAGQDCINRTTKLETDLYQDPALFRRVQAVAPEAGADEALQAHLLAEFEDSGVALPDERRQRAKTLLQRIEELGQQFQQNLRENDTVLTFGPTEQAGLPDAFIERVPADDEGNLRLKLQYPHYFPFMENATNAEARERFYRAFNNRGGDANLDILEELALLRRELAGLYGFDSYAAFATRRRMVGDPGTVHAFLDRVDNTLAPLQAAELAELTRLKAEHTGRNEATLAPWDKSFYLTRLRESRYDIDAEAMRRYFPMPAMTDWVLHVAEKLYGLRFVPADVPVWHEDVRYYDVRDRRSDNRLGGLYLDLHPRDGKYGHAAAFGVRGASTRTARKPTSVLVTNFTRSGLTPDELETYLHEIGHALHGVLSTTRYAMLSGTEVELDFVEAPSQMFQAWSYRLESLRTIPAVCPECPPVDADLVERMEASRRAGQALFYGRQWLYAQYDMQLAGPEPVDPMALWQKLESATPLGHVEGTRFPATFGHIAGGYAAGYYGYMWAEALGLDMLSAFDDGLMDPKTGAKFRRTVLARGGERPASEMVRDFLGRETRPNAFFEKLRNEDAASPQ</sequence>
<dbReference type="RefSeq" id="WP_311656910.1">
    <property type="nucleotide sequence ID" value="NZ_JAVRHY010000002.1"/>
</dbReference>
<dbReference type="InterPro" id="IPR024080">
    <property type="entry name" value="Neurolysin/TOP_N"/>
</dbReference>
<keyword evidence="5 7" id="KW-0862">Zinc</keyword>
<dbReference type="PANTHER" id="PTHR11804">
    <property type="entry name" value="PROTEASE M3 THIMET OLIGOPEPTIDASE-RELATED"/>
    <property type="match status" value="1"/>
</dbReference>